<dbReference type="AlphaFoldDB" id="A0A109W648"/>
<dbReference type="PIRSF" id="PIRSF000709">
    <property type="entry name" value="6PFK_2-Ptase"/>
    <property type="match status" value="1"/>
</dbReference>
<evidence type="ECO:0000313" key="2">
    <source>
        <dbReference type="Proteomes" id="UP000063964"/>
    </source>
</evidence>
<dbReference type="SUPFAM" id="SSF53254">
    <property type="entry name" value="Phosphoglycerate mutase-like"/>
    <property type="match status" value="1"/>
</dbReference>
<proteinExistence type="predicted"/>
<gene>
    <name evidence="1" type="ORF">AXF15_08710</name>
</gene>
<reference evidence="2" key="1">
    <citation type="submission" date="2016-02" db="EMBL/GenBank/DDBJ databases">
        <authorList>
            <person name="Holder M.E."/>
            <person name="Ajami N.J."/>
            <person name="Petrosino J.F."/>
        </authorList>
    </citation>
    <scope>NUCLEOTIDE SEQUENCE [LARGE SCALE GENOMIC DNA]</scope>
    <source>
        <strain evidence="2">DSM 12838</strain>
    </source>
</reference>
<organism evidence="1 2">
    <name type="scientific">Desulfomicrobium orale DSM 12838</name>
    <dbReference type="NCBI Taxonomy" id="888061"/>
    <lineage>
        <taxon>Bacteria</taxon>
        <taxon>Pseudomonadati</taxon>
        <taxon>Thermodesulfobacteriota</taxon>
        <taxon>Desulfovibrionia</taxon>
        <taxon>Desulfovibrionales</taxon>
        <taxon>Desulfomicrobiaceae</taxon>
        <taxon>Desulfomicrobium</taxon>
    </lineage>
</organism>
<evidence type="ECO:0000313" key="1">
    <source>
        <dbReference type="EMBL" id="AMD93171.1"/>
    </source>
</evidence>
<dbReference type="CDD" id="cd07067">
    <property type="entry name" value="HP_PGM_like"/>
    <property type="match status" value="1"/>
</dbReference>
<protein>
    <recommendedName>
        <fullName evidence="3">Alpha-ribazole phosphatase</fullName>
    </recommendedName>
</protein>
<dbReference type="InterPro" id="IPR013078">
    <property type="entry name" value="His_Pase_superF_clade-1"/>
</dbReference>
<dbReference type="SMART" id="SM00855">
    <property type="entry name" value="PGAM"/>
    <property type="match status" value="1"/>
</dbReference>
<dbReference type="InterPro" id="IPR029033">
    <property type="entry name" value="His_PPase_superfam"/>
</dbReference>
<accession>A0A109W648</accession>
<dbReference type="GO" id="GO:0016791">
    <property type="term" value="F:phosphatase activity"/>
    <property type="evidence" value="ECO:0007669"/>
    <property type="project" value="TreeGrafter"/>
</dbReference>
<evidence type="ECO:0008006" key="3">
    <source>
        <dbReference type="Google" id="ProtNLM"/>
    </source>
</evidence>
<sequence length="194" mass="21672">MSIIYLLRHGEIPQSSPRRFVGQRDLPLTATGRNQMAALAERFADKGLERIVCSPLSRCVESAAILGRSLLTPEIHADLREISLGQWEGLTVDEVRRLFPGQYELRGHDLTGYAPPEGESFGEVQERTWKTFLDIAAGENTAAIVAHGGVNRAILCRVLDMPLQHVFRLAQDYACVNILRRDATGFVLERMNMV</sequence>
<dbReference type="EMBL" id="CP014230">
    <property type="protein sequence ID" value="AMD93171.1"/>
    <property type="molecule type" value="Genomic_DNA"/>
</dbReference>
<dbReference type="Proteomes" id="UP000063964">
    <property type="component" value="Chromosome"/>
</dbReference>
<dbReference type="RefSeq" id="WP_066606137.1">
    <property type="nucleotide sequence ID" value="NZ_CP014230.1"/>
</dbReference>
<dbReference type="OrthoDB" id="9781415at2"/>
<dbReference type="PANTHER" id="PTHR48100">
    <property type="entry name" value="BROAD-SPECIFICITY PHOSPHATASE YOR283W-RELATED"/>
    <property type="match status" value="1"/>
</dbReference>
<name>A0A109W648_9BACT</name>
<keyword evidence="2" id="KW-1185">Reference proteome</keyword>
<dbReference type="InterPro" id="IPR050275">
    <property type="entry name" value="PGM_Phosphatase"/>
</dbReference>
<dbReference type="KEGG" id="doa:AXF15_08710"/>
<dbReference type="STRING" id="888061.AXF15_08710"/>
<dbReference type="Pfam" id="PF00300">
    <property type="entry name" value="His_Phos_1"/>
    <property type="match status" value="1"/>
</dbReference>
<dbReference type="Gene3D" id="3.40.50.1240">
    <property type="entry name" value="Phosphoglycerate mutase-like"/>
    <property type="match status" value="1"/>
</dbReference>